<evidence type="ECO:0000256" key="1">
    <source>
        <dbReference type="ARBA" id="ARBA00004496"/>
    </source>
</evidence>
<dbReference type="GO" id="GO:1990112">
    <property type="term" value="C:RQC complex"/>
    <property type="evidence" value="ECO:0007669"/>
    <property type="project" value="TreeGrafter"/>
</dbReference>
<dbReference type="PANTHER" id="PTHR15239">
    <property type="entry name" value="NUCLEAR EXPORT MEDIATOR FACTOR NEMF"/>
    <property type="match status" value="1"/>
</dbReference>
<comment type="similarity">
    <text evidence="2">Belongs to the NEMF family.</text>
</comment>
<organism evidence="9 10">
    <name type="scientific">Coccomyxa viridis</name>
    <dbReference type="NCBI Taxonomy" id="1274662"/>
    <lineage>
        <taxon>Eukaryota</taxon>
        <taxon>Viridiplantae</taxon>
        <taxon>Chlorophyta</taxon>
        <taxon>core chlorophytes</taxon>
        <taxon>Trebouxiophyceae</taxon>
        <taxon>Trebouxiophyceae incertae sedis</taxon>
        <taxon>Coccomyxaceae</taxon>
        <taxon>Coccomyxa</taxon>
    </lineage>
</organism>
<accession>A0AAV1IJV0</accession>
<feature type="domain" description="NFACT RNA-binding" evidence="7">
    <location>
        <begin position="528"/>
        <end position="639"/>
    </location>
</feature>
<evidence type="ECO:0000256" key="4">
    <source>
        <dbReference type="ARBA" id="ARBA00023054"/>
    </source>
</evidence>
<dbReference type="GO" id="GO:0043023">
    <property type="term" value="F:ribosomal large subunit binding"/>
    <property type="evidence" value="ECO:0007669"/>
    <property type="project" value="TreeGrafter"/>
</dbReference>
<feature type="compositionally biased region" description="Acidic residues" evidence="6">
    <location>
        <begin position="689"/>
        <end position="702"/>
    </location>
</feature>
<dbReference type="PANTHER" id="PTHR15239:SF6">
    <property type="entry name" value="RIBOSOME QUALITY CONTROL COMPLEX SUBUNIT NEMF"/>
    <property type="match status" value="1"/>
</dbReference>
<feature type="compositionally biased region" description="Low complexity" evidence="6">
    <location>
        <begin position="858"/>
        <end position="872"/>
    </location>
</feature>
<dbReference type="GO" id="GO:0005737">
    <property type="term" value="C:cytoplasm"/>
    <property type="evidence" value="ECO:0007669"/>
    <property type="project" value="UniProtKB-SubCell"/>
</dbReference>
<keyword evidence="3" id="KW-0963">Cytoplasm</keyword>
<feature type="compositionally biased region" description="Basic and acidic residues" evidence="6">
    <location>
        <begin position="845"/>
        <end position="856"/>
    </location>
</feature>
<feature type="domain" description="NFACT protein C-terminal" evidence="8">
    <location>
        <begin position="1019"/>
        <end position="1110"/>
    </location>
</feature>
<dbReference type="FunFam" id="2.30.310.10:FF:000002">
    <property type="entry name" value="nuclear export mediator factor Nemf"/>
    <property type="match status" value="1"/>
</dbReference>
<keyword evidence="4 5" id="KW-0175">Coiled coil</keyword>
<dbReference type="Gene3D" id="2.30.310.10">
    <property type="entry name" value="ibrinogen binding protein from staphylococcus aureus domain"/>
    <property type="match status" value="1"/>
</dbReference>
<feature type="compositionally biased region" description="Acidic residues" evidence="6">
    <location>
        <begin position="437"/>
        <end position="447"/>
    </location>
</feature>
<dbReference type="InterPro" id="IPR021846">
    <property type="entry name" value="NFACT-C"/>
</dbReference>
<dbReference type="Pfam" id="PF11923">
    <property type="entry name" value="NFACT-C"/>
    <property type="match status" value="1"/>
</dbReference>
<feature type="compositionally biased region" description="Basic residues" evidence="6">
    <location>
        <begin position="873"/>
        <end position="883"/>
    </location>
</feature>
<feature type="region of interest" description="Disordered" evidence="6">
    <location>
        <begin position="674"/>
        <end position="997"/>
    </location>
</feature>
<feature type="compositionally biased region" description="Polar residues" evidence="6">
    <location>
        <begin position="828"/>
        <end position="840"/>
    </location>
</feature>
<protein>
    <recommendedName>
        <fullName evidence="11">Nuclear export mediator factor NEMF</fullName>
    </recommendedName>
</protein>
<sequence>MVKQRMSTADVTGETACLRQKLLGMRVANIYDVNPKTYIIKLSRSGEEGEKAHLVLESGTRFHTTQYIKEKADTPSNFTLKLRKHLRTRRLDEAKQLGVDRVVDFSFGTGEACYHLILELYAQGNVILTDANYEILTLLRSHRDDNKGISFMARHPYPIHSIRLRTPLDMCQLHSALDCADDKQTLRGALATVVVHGPAVCEHCILTAQLHPGRKPRKDSLGEPELKALFTAVKQWESWLDACETSAPEGFIAAKRTVSAEEGEQNPEHPKEEAPLKEKLQLGDGLVYESYDPLRLKQNEAQELLPFPTFDAALDEFYAKIEGQRAEQARRQQEQAALMKLEKIRLDQTSRAQTLEEEAREAEQKATVIEINAEAVDGAINAVRGALAQGLSWPEMERLIKDERDAGNPVASLIKKLSLDKNKITIELPDWVEDGLGDADLDSDASEDTAAASPSPTVMVEVDVDMNAHANARAWHGDRKARTVKQQKTIEANKKALAVADKKVQVQLSKVKAVTSTQQLRKPHWFEKFNWFVTSENHLVLSGRDAQQNELLVKRYLRKDDLYVHADLHGAATTIVRNNDSTASVPPFSISQAGQACVCRSQAWDAKIVTSAWWVHASQVSKTAPSGEYLPTGSFMVRGKKNFLPPHPLVMGLSFLFKLEESCIAGHLGERAPKTADEDAADSAAAEQEAADDAVDVPEDADDGHSDDEPTGRAAPADEAAGSAQRESSNALEAFLDSAPDPLRARRPSSNQVAAQASGRPASSAAPGQYSKYGLDAPQPASSGMEAEAEDDAVSDKEANGVGQADGSAPRRHLSAAERKALKKGTDTDANGASAASSPTDPELEAARKAERERRAVKAAAAEEAEAAAALARGKRSKLRRAREKYAHQDEEDRQLALEVLAPAGKKKSTKEKRELRKAKKRDTTEESTLAARKATPEELAAAGARLGPRAQAEAEERRAAEEAAAAQQQASSTEESDSAQSEAEQPEAALKAEGSRDAKEIAAILAEENVELLPEEDKEKLQELDSLTGQPRATDILLYAIPMCAPYSALQSYKLKVKMTPGSQRKGRAARQAADLLARAQDATAREKDLLKSVPETEVISAMIGNVKLAMPGLSKMVTEQRKGRKKKG</sequence>
<evidence type="ECO:0000259" key="8">
    <source>
        <dbReference type="Pfam" id="PF11923"/>
    </source>
</evidence>
<evidence type="ECO:0000256" key="3">
    <source>
        <dbReference type="ARBA" id="ARBA00022490"/>
    </source>
</evidence>
<dbReference type="InterPro" id="IPR008532">
    <property type="entry name" value="NFACT_RNA-bd"/>
</dbReference>
<feature type="compositionally biased region" description="Basic and acidic residues" evidence="6">
    <location>
        <begin position="884"/>
        <end position="896"/>
    </location>
</feature>
<proteinExistence type="inferred from homology"/>
<dbReference type="EMBL" id="CAUYUE010000016">
    <property type="protein sequence ID" value="CAK0786952.1"/>
    <property type="molecule type" value="Genomic_DNA"/>
</dbReference>
<feature type="compositionally biased region" description="Low complexity" evidence="6">
    <location>
        <begin position="938"/>
        <end position="952"/>
    </location>
</feature>
<dbReference type="Pfam" id="PF05833">
    <property type="entry name" value="NFACT_N"/>
    <property type="match status" value="1"/>
</dbReference>
<dbReference type="Proteomes" id="UP001314263">
    <property type="component" value="Unassembled WGS sequence"/>
</dbReference>
<evidence type="ECO:0000256" key="2">
    <source>
        <dbReference type="ARBA" id="ARBA00008318"/>
    </source>
</evidence>
<feature type="coiled-coil region" evidence="5">
    <location>
        <begin position="338"/>
        <end position="372"/>
    </location>
</feature>
<dbReference type="AlphaFoldDB" id="A0AAV1IJV0"/>
<feature type="region of interest" description="Disordered" evidence="6">
    <location>
        <begin position="437"/>
        <end position="456"/>
    </location>
</feature>
<comment type="subcellular location">
    <subcellularLocation>
        <location evidence="1">Cytoplasm</location>
    </subcellularLocation>
</comment>
<dbReference type="Pfam" id="PF05670">
    <property type="entry name" value="NFACT-R_1"/>
    <property type="match status" value="1"/>
</dbReference>
<gene>
    <name evidence="9" type="ORF">CVIRNUC_010166</name>
</gene>
<evidence type="ECO:0000313" key="10">
    <source>
        <dbReference type="Proteomes" id="UP001314263"/>
    </source>
</evidence>
<feature type="compositionally biased region" description="Low complexity" evidence="6">
    <location>
        <begin position="963"/>
        <end position="990"/>
    </location>
</feature>
<keyword evidence="10" id="KW-1185">Reference proteome</keyword>
<evidence type="ECO:0000256" key="5">
    <source>
        <dbReference type="SAM" id="Coils"/>
    </source>
</evidence>
<evidence type="ECO:0000256" key="6">
    <source>
        <dbReference type="SAM" id="MobiDB-lite"/>
    </source>
</evidence>
<dbReference type="GO" id="GO:0000049">
    <property type="term" value="F:tRNA binding"/>
    <property type="evidence" value="ECO:0007669"/>
    <property type="project" value="TreeGrafter"/>
</dbReference>
<evidence type="ECO:0000259" key="7">
    <source>
        <dbReference type="Pfam" id="PF05670"/>
    </source>
</evidence>
<evidence type="ECO:0000313" key="9">
    <source>
        <dbReference type="EMBL" id="CAK0786952.1"/>
    </source>
</evidence>
<feature type="compositionally biased region" description="Basic and acidic residues" evidence="6">
    <location>
        <begin position="815"/>
        <end position="827"/>
    </location>
</feature>
<dbReference type="InterPro" id="IPR051608">
    <property type="entry name" value="RQC_Subunit_NEMF"/>
</dbReference>
<reference evidence="9 10" key="1">
    <citation type="submission" date="2023-10" db="EMBL/GenBank/DDBJ databases">
        <authorList>
            <person name="Maclean D."/>
            <person name="Macfadyen A."/>
        </authorList>
    </citation>
    <scope>NUCLEOTIDE SEQUENCE [LARGE SCALE GENOMIC DNA]</scope>
</reference>
<feature type="compositionally biased region" description="Low complexity" evidence="6">
    <location>
        <begin position="754"/>
        <end position="769"/>
    </location>
</feature>
<dbReference type="GO" id="GO:0072344">
    <property type="term" value="P:rescue of stalled ribosome"/>
    <property type="evidence" value="ECO:0007669"/>
    <property type="project" value="TreeGrafter"/>
</dbReference>
<dbReference type="GO" id="GO:1990116">
    <property type="term" value="P:ribosome-associated ubiquitin-dependent protein catabolic process"/>
    <property type="evidence" value="ECO:0007669"/>
    <property type="project" value="TreeGrafter"/>
</dbReference>
<evidence type="ECO:0008006" key="11">
    <source>
        <dbReference type="Google" id="ProtNLM"/>
    </source>
</evidence>
<name>A0AAV1IJV0_9CHLO</name>
<feature type="compositionally biased region" description="Basic residues" evidence="6">
    <location>
        <begin position="905"/>
        <end position="921"/>
    </location>
</feature>
<feature type="compositionally biased region" description="Basic and acidic residues" evidence="6">
    <location>
        <begin position="953"/>
        <end position="962"/>
    </location>
</feature>
<comment type="caution">
    <text evidence="9">The sequence shown here is derived from an EMBL/GenBank/DDBJ whole genome shotgun (WGS) entry which is preliminary data.</text>
</comment>